<sequence length="323" mass="37468">MILSSTIQSVSPTIPLVLQPQDMKLHSWCENFLPINPSVKVVTTDQSVAGRGVFAMDDLQPDERICFIPNALVFHQENCASCFPQLAKEISKSKQKYGFGMDEKKFAWIHRLWRKVARKTRVQPEFYHLEEDDLWQPELTLYALEAIKENHPWKEWIDQWNRDDPTYSLFKKNAKVYDEEVIDLTAKELQKQANYFSDLHLKAALSIRLGRFEEQKQVLPLKDDVETSSMYSLLGSRAGELGDNLTGVIPFHDMINHSLDPNLSMSYGQDHIEIYANRPIAKGQELFLCYTEIGREMSTSNALWSLIQWGIPHRKEDIKIFDF</sequence>
<dbReference type="SMART" id="SM00317">
    <property type="entry name" value="SET"/>
    <property type="match status" value="1"/>
</dbReference>
<name>A0AAD3CWP6_9STRA</name>
<dbReference type="PANTHER" id="PTHR13271">
    <property type="entry name" value="UNCHARACTERIZED PUTATIVE METHYLTRANSFERASE"/>
    <property type="match status" value="1"/>
</dbReference>
<dbReference type="AlphaFoldDB" id="A0AAD3CWP6"/>
<dbReference type="GO" id="GO:0005634">
    <property type="term" value="C:nucleus"/>
    <property type="evidence" value="ECO:0007669"/>
    <property type="project" value="TreeGrafter"/>
</dbReference>
<dbReference type="InterPro" id="IPR001214">
    <property type="entry name" value="SET_dom"/>
</dbReference>
<dbReference type="CDD" id="cd10527">
    <property type="entry name" value="SET_LSMT"/>
    <property type="match status" value="1"/>
</dbReference>
<comment type="caution">
    <text evidence="2">The sequence shown here is derived from an EMBL/GenBank/DDBJ whole genome shotgun (WGS) entry which is preliminary data.</text>
</comment>
<evidence type="ECO:0000313" key="2">
    <source>
        <dbReference type="EMBL" id="GFH53398.1"/>
    </source>
</evidence>
<dbReference type="InterPro" id="IPR050600">
    <property type="entry name" value="SETD3_SETD6_MTase"/>
</dbReference>
<reference evidence="2 3" key="1">
    <citation type="journal article" date="2021" name="Sci. Rep.">
        <title>The genome of the diatom Chaetoceros tenuissimus carries an ancient integrated fragment of an extant virus.</title>
        <authorList>
            <person name="Hongo Y."/>
            <person name="Kimura K."/>
            <person name="Takaki Y."/>
            <person name="Yoshida Y."/>
            <person name="Baba S."/>
            <person name="Kobayashi G."/>
            <person name="Nagasaki K."/>
            <person name="Hano T."/>
            <person name="Tomaru Y."/>
        </authorList>
    </citation>
    <scope>NUCLEOTIDE SEQUENCE [LARGE SCALE GENOMIC DNA]</scope>
    <source>
        <strain evidence="2 3">NIES-3715</strain>
    </source>
</reference>
<dbReference type="SUPFAM" id="SSF82199">
    <property type="entry name" value="SET domain"/>
    <property type="match status" value="1"/>
</dbReference>
<dbReference type="Pfam" id="PF00856">
    <property type="entry name" value="SET"/>
    <property type="match status" value="1"/>
</dbReference>
<dbReference type="PANTHER" id="PTHR13271:SF34">
    <property type="entry name" value="N-LYSINE METHYLTRANSFERASE SETD6"/>
    <property type="match status" value="1"/>
</dbReference>
<dbReference type="EMBL" id="BLLK01000047">
    <property type="protein sequence ID" value="GFH53398.1"/>
    <property type="molecule type" value="Genomic_DNA"/>
</dbReference>
<protein>
    <recommendedName>
        <fullName evidence="1">SET domain-containing protein</fullName>
    </recommendedName>
</protein>
<feature type="domain" description="SET" evidence="1">
    <location>
        <begin position="37"/>
        <end position="291"/>
    </location>
</feature>
<dbReference type="GO" id="GO:0016279">
    <property type="term" value="F:protein-lysine N-methyltransferase activity"/>
    <property type="evidence" value="ECO:0007669"/>
    <property type="project" value="TreeGrafter"/>
</dbReference>
<gene>
    <name evidence="2" type="ORF">CTEN210_09874</name>
</gene>
<dbReference type="Gene3D" id="3.90.1410.10">
    <property type="entry name" value="set domain protein methyltransferase, domain 1"/>
    <property type="match status" value="1"/>
</dbReference>
<keyword evidence="3" id="KW-1185">Reference proteome</keyword>
<accession>A0AAD3CWP6</accession>
<proteinExistence type="predicted"/>
<evidence type="ECO:0000313" key="3">
    <source>
        <dbReference type="Proteomes" id="UP001054902"/>
    </source>
</evidence>
<dbReference type="PROSITE" id="PS50280">
    <property type="entry name" value="SET"/>
    <property type="match status" value="1"/>
</dbReference>
<evidence type="ECO:0000259" key="1">
    <source>
        <dbReference type="PROSITE" id="PS50280"/>
    </source>
</evidence>
<organism evidence="2 3">
    <name type="scientific">Chaetoceros tenuissimus</name>
    <dbReference type="NCBI Taxonomy" id="426638"/>
    <lineage>
        <taxon>Eukaryota</taxon>
        <taxon>Sar</taxon>
        <taxon>Stramenopiles</taxon>
        <taxon>Ochrophyta</taxon>
        <taxon>Bacillariophyta</taxon>
        <taxon>Coscinodiscophyceae</taxon>
        <taxon>Chaetocerotophycidae</taxon>
        <taxon>Chaetocerotales</taxon>
        <taxon>Chaetocerotaceae</taxon>
        <taxon>Chaetoceros</taxon>
    </lineage>
</organism>
<dbReference type="Proteomes" id="UP001054902">
    <property type="component" value="Unassembled WGS sequence"/>
</dbReference>
<dbReference type="InterPro" id="IPR046341">
    <property type="entry name" value="SET_dom_sf"/>
</dbReference>